<feature type="transmembrane region" description="Helical" evidence="7">
    <location>
        <begin position="242"/>
        <end position="262"/>
    </location>
</feature>
<reference evidence="8 9" key="1">
    <citation type="journal article" date="2014" name="PLoS Genet.">
        <title>Phylogenetically driven sequencing of extremely halophilic archaea reveals strategies for static and dynamic osmo-response.</title>
        <authorList>
            <person name="Becker E.A."/>
            <person name="Seitzer P.M."/>
            <person name="Tritt A."/>
            <person name="Larsen D."/>
            <person name="Krusor M."/>
            <person name="Yao A.I."/>
            <person name="Wu D."/>
            <person name="Madern D."/>
            <person name="Eisen J.A."/>
            <person name="Darling A.E."/>
            <person name="Facciotti M.T."/>
        </authorList>
    </citation>
    <scope>NUCLEOTIDE SEQUENCE [LARGE SCALE GENOMIC DNA]</scope>
    <source>
        <strain evidence="8 9">JCM 10879</strain>
    </source>
</reference>
<organism evidence="8 9">
    <name type="scientific">Halobiforma nitratireducens JCM 10879</name>
    <dbReference type="NCBI Taxonomy" id="1227454"/>
    <lineage>
        <taxon>Archaea</taxon>
        <taxon>Methanobacteriati</taxon>
        <taxon>Methanobacteriota</taxon>
        <taxon>Stenosarchaea group</taxon>
        <taxon>Halobacteria</taxon>
        <taxon>Halobacteriales</taxon>
        <taxon>Natrialbaceae</taxon>
        <taxon>Halobiforma</taxon>
    </lineage>
</organism>
<dbReference type="GO" id="GO:0016758">
    <property type="term" value="F:hexosyltransferase activity"/>
    <property type="evidence" value="ECO:0007669"/>
    <property type="project" value="InterPro"/>
</dbReference>
<sequence>MLAANFEVYQVAAETAVAGGDFYDSAPERFPDFYYLYPPISIVPFLPFVAVGRWSGFFVHTALEVVLALALAWLIVRWIERHRALSRLDHALIAGFVVGSIHAVPSLIYGQVNLRLALLIGLGLFLLERAVATGPSTRARSQLEALAGVALAGAALLKVFPAAVGLWLLRLRAWLAVAGALATGLGGLALGAAIFGLERTRAFFFEVLLPEGDAEAFVGGLDPGVSYVTVRRPLSVLFDLEPALLSVAAAAVLLPPLAYVYAGPIETPLDRLVAAHATLLVVLVFFPSYPLYYVILFGTLVPLLYLLETPAVRVPFVGGALVANLAITGGTLEDVAAAVPSVGEPLLVVGMPVLTVATPMLVGCLSMLVGCVLYRRGRTLE</sequence>
<dbReference type="InterPro" id="IPR018584">
    <property type="entry name" value="GT87"/>
</dbReference>
<dbReference type="eggNOG" id="arCOG08186">
    <property type="taxonomic scope" value="Archaea"/>
</dbReference>
<dbReference type="PATRIC" id="fig|1227454.3.peg.526"/>
<dbReference type="AlphaFoldDB" id="M0MHG7"/>
<feature type="transmembrane region" description="Helical" evidence="7">
    <location>
        <begin position="114"/>
        <end position="131"/>
    </location>
</feature>
<feature type="transmembrane region" description="Helical" evidence="7">
    <location>
        <begin position="274"/>
        <end position="307"/>
    </location>
</feature>
<feature type="transmembrane region" description="Helical" evidence="7">
    <location>
        <begin position="143"/>
        <end position="168"/>
    </location>
</feature>
<evidence type="ECO:0000256" key="5">
    <source>
        <dbReference type="ARBA" id="ARBA00022989"/>
    </source>
</evidence>
<accession>M0MHG7</accession>
<dbReference type="Pfam" id="PF09594">
    <property type="entry name" value="GT87"/>
    <property type="match status" value="1"/>
</dbReference>
<keyword evidence="5 7" id="KW-1133">Transmembrane helix</keyword>
<keyword evidence="9" id="KW-1185">Reference proteome</keyword>
<feature type="transmembrane region" description="Helical" evidence="7">
    <location>
        <begin position="57"/>
        <end position="76"/>
    </location>
</feature>
<evidence type="ECO:0008006" key="10">
    <source>
        <dbReference type="Google" id="ProtNLM"/>
    </source>
</evidence>
<comment type="caution">
    <text evidence="8">The sequence shown here is derived from an EMBL/GenBank/DDBJ whole genome shotgun (WGS) entry which is preliminary data.</text>
</comment>
<keyword evidence="4 7" id="KW-0812">Transmembrane</keyword>
<keyword evidence="6 7" id="KW-0472">Membrane</keyword>
<name>M0MHG7_9EURY</name>
<evidence type="ECO:0000313" key="9">
    <source>
        <dbReference type="Proteomes" id="UP000011607"/>
    </source>
</evidence>
<keyword evidence="3" id="KW-0808">Transferase</keyword>
<evidence type="ECO:0000256" key="3">
    <source>
        <dbReference type="ARBA" id="ARBA00022679"/>
    </source>
</evidence>
<dbReference type="EMBL" id="AOMA01000021">
    <property type="protein sequence ID" value="EMA45146.1"/>
    <property type="molecule type" value="Genomic_DNA"/>
</dbReference>
<feature type="transmembrane region" description="Helical" evidence="7">
    <location>
        <begin position="33"/>
        <end position="51"/>
    </location>
</feature>
<feature type="transmembrane region" description="Helical" evidence="7">
    <location>
        <begin position="174"/>
        <end position="197"/>
    </location>
</feature>
<evidence type="ECO:0000256" key="6">
    <source>
        <dbReference type="ARBA" id="ARBA00023136"/>
    </source>
</evidence>
<evidence type="ECO:0000256" key="2">
    <source>
        <dbReference type="ARBA" id="ARBA00022475"/>
    </source>
</evidence>
<protein>
    <recommendedName>
        <fullName evidence="10">DUF2029 domain-containing protein</fullName>
    </recommendedName>
</protein>
<gene>
    <name evidence="8" type="ORF">C446_02647</name>
</gene>
<comment type="subcellular location">
    <subcellularLocation>
        <location evidence="1">Cell membrane</location>
        <topology evidence="1">Multi-pass membrane protein</topology>
    </subcellularLocation>
</comment>
<evidence type="ECO:0000256" key="1">
    <source>
        <dbReference type="ARBA" id="ARBA00004651"/>
    </source>
</evidence>
<feature type="transmembrane region" description="Helical" evidence="7">
    <location>
        <begin position="314"/>
        <end position="332"/>
    </location>
</feature>
<proteinExistence type="predicted"/>
<feature type="transmembrane region" description="Helical" evidence="7">
    <location>
        <begin position="88"/>
        <end position="108"/>
    </location>
</feature>
<keyword evidence="2" id="KW-1003">Cell membrane</keyword>
<evidence type="ECO:0000313" key="8">
    <source>
        <dbReference type="EMBL" id="EMA45146.1"/>
    </source>
</evidence>
<feature type="transmembrane region" description="Helical" evidence="7">
    <location>
        <begin position="352"/>
        <end position="374"/>
    </location>
</feature>
<evidence type="ECO:0000256" key="4">
    <source>
        <dbReference type="ARBA" id="ARBA00022692"/>
    </source>
</evidence>
<dbReference type="Proteomes" id="UP000011607">
    <property type="component" value="Unassembled WGS sequence"/>
</dbReference>
<dbReference type="GO" id="GO:0005886">
    <property type="term" value="C:plasma membrane"/>
    <property type="evidence" value="ECO:0007669"/>
    <property type="project" value="UniProtKB-SubCell"/>
</dbReference>
<evidence type="ECO:0000256" key="7">
    <source>
        <dbReference type="SAM" id="Phobius"/>
    </source>
</evidence>